<evidence type="ECO:0000313" key="2">
    <source>
        <dbReference type="Proteomes" id="UP000007473"/>
    </source>
</evidence>
<dbReference type="KEGG" id="mfm:MfeM64YM_0694"/>
<sequence length="44" mass="5200">MNKNIDMSLNNLGTCFFLMFQIVDFKMGHNLILMSLKLKEMFNN</sequence>
<gene>
    <name evidence="1" type="ordered locus">MfeM64YM_0694</name>
</gene>
<accession>A0AB32XCD5</accession>
<dbReference type="Proteomes" id="UP000007473">
    <property type="component" value="Chromosome"/>
</dbReference>
<reference evidence="1 2" key="1">
    <citation type="journal article" date="2011" name="J. Bacteriol.">
        <title>Genome sequence of the repetitive-sequence-rich Mycoplasma fermentans strain M64.</title>
        <authorList>
            <person name="Shu H.W."/>
            <person name="Liu T.T."/>
            <person name="Chang H.Y."/>
            <person name="Liu Y.M."/>
            <person name="Wu K.M."/>
            <person name="Shu H.Y."/>
            <person name="Tsai S.F."/>
            <person name="Hsiao K.J."/>
            <person name="Hu W.S."/>
            <person name="Ng W.V."/>
        </authorList>
    </citation>
    <scope>NUCLEOTIDE SEQUENCE [LARGE SCALE GENOMIC DNA]</scope>
    <source>
        <strain evidence="1 2">M64</strain>
    </source>
</reference>
<dbReference type="AlphaFoldDB" id="A0AB32XCD5"/>
<dbReference type="EMBL" id="CP002458">
    <property type="protein sequence ID" value="ADV34692.1"/>
    <property type="molecule type" value="Genomic_DNA"/>
</dbReference>
<evidence type="ECO:0000313" key="1">
    <source>
        <dbReference type="EMBL" id="ADV34692.1"/>
    </source>
</evidence>
<proteinExistence type="predicted"/>
<protein>
    <submittedName>
        <fullName evidence="1">Uncharacterized protein</fullName>
    </submittedName>
</protein>
<name>A0AB32XCD5_MYCFM</name>
<organism evidence="1 2">
    <name type="scientific">Mycoplasmopsis fermentans (strain M64)</name>
    <name type="common">Mycoplasma fermentans</name>
    <dbReference type="NCBI Taxonomy" id="943945"/>
    <lineage>
        <taxon>Bacteria</taxon>
        <taxon>Bacillati</taxon>
        <taxon>Mycoplasmatota</taxon>
        <taxon>Mycoplasmoidales</taxon>
        <taxon>Metamycoplasmataceae</taxon>
        <taxon>Mycoplasmopsis</taxon>
    </lineage>
</organism>